<dbReference type="InterPro" id="IPR039425">
    <property type="entry name" value="RNA_pol_sigma-70-like"/>
</dbReference>
<keyword evidence="2" id="KW-0805">Transcription regulation</keyword>
<dbReference type="InterPro" id="IPR036388">
    <property type="entry name" value="WH-like_DNA-bd_sf"/>
</dbReference>
<keyword evidence="4" id="KW-0238">DNA-binding</keyword>
<dbReference type="SUPFAM" id="SSF88946">
    <property type="entry name" value="Sigma2 domain of RNA polymerase sigma factors"/>
    <property type="match status" value="1"/>
</dbReference>
<dbReference type="EMBL" id="JBHSXX010000001">
    <property type="protein sequence ID" value="MFC6868601.1"/>
    <property type="molecule type" value="Genomic_DNA"/>
</dbReference>
<dbReference type="Proteomes" id="UP001596337">
    <property type="component" value="Unassembled WGS sequence"/>
</dbReference>
<evidence type="ECO:0000256" key="4">
    <source>
        <dbReference type="ARBA" id="ARBA00023125"/>
    </source>
</evidence>
<protein>
    <submittedName>
        <fullName evidence="9">RNA polymerase sigma factor</fullName>
    </submittedName>
</protein>
<feature type="region of interest" description="Disordered" evidence="6">
    <location>
        <begin position="323"/>
        <end position="342"/>
    </location>
</feature>
<proteinExistence type="inferred from homology"/>
<dbReference type="NCBIfam" id="TIGR02937">
    <property type="entry name" value="sigma70-ECF"/>
    <property type="match status" value="1"/>
</dbReference>
<reference evidence="10" key="1">
    <citation type="journal article" date="2019" name="Int. J. Syst. Evol. Microbiol.">
        <title>The Global Catalogue of Microorganisms (GCM) 10K type strain sequencing project: providing services to taxonomists for standard genome sequencing and annotation.</title>
        <authorList>
            <consortium name="The Broad Institute Genomics Platform"/>
            <consortium name="The Broad Institute Genome Sequencing Center for Infectious Disease"/>
            <person name="Wu L."/>
            <person name="Ma J."/>
        </authorList>
    </citation>
    <scope>NUCLEOTIDE SEQUENCE [LARGE SCALE GENOMIC DNA]</scope>
    <source>
        <strain evidence="10">KCTC 32255</strain>
    </source>
</reference>
<dbReference type="CDD" id="cd06171">
    <property type="entry name" value="Sigma70_r4"/>
    <property type="match status" value="1"/>
</dbReference>
<dbReference type="Gene3D" id="1.10.1740.10">
    <property type="match status" value="1"/>
</dbReference>
<comment type="similarity">
    <text evidence="1">Belongs to the sigma-70 factor family. ECF subfamily.</text>
</comment>
<comment type="caution">
    <text evidence="9">The sequence shown here is derived from an EMBL/GenBank/DDBJ whole genome shotgun (WGS) entry which is preliminary data.</text>
</comment>
<evidence type="ECO:0000256" key="2">
    <source>
        <dbReference type="ARBA" id="ARBA00023015"/>
    </source>
</evidence>
<evidence type="ECO:0000256" key="5">
    <source>
        <dbReference type="ARBA" id="ARBA00023163"/>
    </source>
</evidence>
<dbReference type="SUPFAM" id="SSF88659">
    <property type="entry name" value="Sigma3 and sigma4 domains of RNA polymerase sigma factors"/>
    <property type="match status" value="1"/>
</dbReference>
<keyword evidence="10" id="KW-1185">Reference proteome</keyword>
<feature type="domain" description="RNA polymerase sigma-70 region 2" evidence="7">
    <location>
        <begin position="11"/>
        <end position="78"/>
    </location>
</feature>
<evidence type="ECO:0000259" key="7">
    <source>
        <dbReference type="Pfam" id="PF04542"/>
    </source>
</evidence>
<sequence length="342" mass="36942">MGDDGFGDFCRRYRGRIFGYVRAKGQGELSIEDIEDATQVTLMRLWAMWSRIDPDQPLEPLIFTIARRVVADGQRRRRAERRMLARAVTPDVADAADAVITRDDHTDIHRALAALSPSDRDMLVMRYWQEMSPSAIAQRTGVALPAVHQRTSRARRRCQDHLAVLRRGFVAAWVGVVVTVRAVRRQLTTTSAATVATVAAVSTGLVGGSAVNSTESPPPRAAAEQSIEQRPSSTSSPNSTARSSRPASSTARETGERRDSGSPPPRHDGPVPEVRHELAVHPDPRGGPQSSHRVTIDTPVGTVVIDGRSDATGPMLPCRLVSCEPDQAATPSPPTGTSSTLG</sequence>
<keyword evidence="3" id="KW-0731">Sigma factor</keyword>
<feature type="region of interest" description="Disordered" evidence="6">
    <location>
        <begin position="207"/>
        <end position="272"/>
    </location>
</feature>
<dbReference type="PANTHER" id="PTHR43133">
    <property type="entry name" value="RNA POLYMERASE ECF-TYPE SIGMA FACTO"/>
    <property type="match status" value="1"/>
</dbReference>
<evidence type="ECO:0000313" key="9">
    <source>
        <dbReference type="EMBL" id="MFC6868601.1"/>
    </source>
</evidence>
<evidence type="ECO:0000256" key="6">
    <source>
        <dbReference type="SAM" id="MobiDB-lite"/>
    </source>
</evidence>
<dbReference type="InterPro" id="IPR014284">
    <property type="entry name" value="RNA_pol_sigma-70_dom"/>
</dbReference>
<dbReference type="InterPro" id="IPR013324">
    <property type="entry name" value="RNA_pol_sigma_r3/r4-like"/>
</dbReference>
<dbReference type="PANTHER" id="PTHR43133:SF8">
    <property type="entry name" value="RNA POLYMERASE SIGMA FACTOR HI_1459-RELATED"/>
    <property type="match status" value="1"/>
</dbReference>
<dbReference type="InterPro" id="IPR007627">
    <property type="entry name" value="RNA_pol_sigma70_r2"/>
</dbReference>
<gene>
    <name evidence="9" type="ORF">ACFQGD_15790</name>
</gene>
<feature type="domain" description="RNA polymerase sigma factor 70 region 4 type 2" evidence="8">
    <location>
        <begin position="107"/>
        <end position="158"/>
    </location>
</feature>
<evidence type="ECO:0000256" key="3">
    <source>
        <dbReference type="ARBA" id="ARBA00023082"/>
    </source>
</evidence>
<name>A0ABW2BZV8_9PSEU</name>
<dbReference type="RefSeq" id="WP_345390433.1">
    <property type="nucleotide sequence ID" value="NZ_BAABLA010000005.1"/>
</dbReference>
<dbReference type="InterPro" id="IPR013249">
    <property type="entry name" value="RNA_pol_sigma70_r4_t2"/>
</dbReference>
<evidence type="ECO:0000313" key="10">
    <source>
        <dbReference type="Proteomes" id="UP001596337"/>
    </source>
</evidence>
<evidence type="ECO:0000259" key="8">
    <source>
        <dbReference type="Pfam" id="PF08281"/>
    </source>
</evidence>
<dbReference type="InterPro" id="IPR013325">
    <property type="entry name" value="RNA_pol_sigma_r2"/>
</dbReference>
<feature type="compositionally biased region" description="Low complexity" evidence="6">
    <location>
        <begin position="230"/>
        <end position="251"/>
    </location>
</feature>
<accession>A0ABW2BZV8</accession>
<keyword evidence="5" id="KW-0804">Transcription</keyword>
<dbReference type="Pfam" id="PF08281">
    <property type="entry name" value="Sigma70_r4_2"/>
    <property type="match status" value="1"/>
</dbReference>
<feature type="compositionally biased region" description="Basic and acidic residues" evidence="6">
    <location>
        <begin position="253"/>
        <end position="272"/>
    </location>
</feature>
<organism evidence="9 10">
    <name type="scientific">Haloechinothrix salitolerans</name>
    <dbReference type="NCBI Taxonomy" id="926830"/>
    <lineage>
        <taxon>Bacteria</taxon>
        <taxon>Bacillati</taxon>
        <taxon>Actinomycetota</taxon>
        <taxon>Actinomycetes</taxon>
        <taxon>Pseudonocardiales</taxon>
        <taxon>Pseudonocardiaceae</taxon>
        <taxon>Haloechinothrix</taxon>
    </lineage>
</organism>
<dbReference type="Pfam" id="PF04542">
    <property type="entry name" value="Sigma70_r2"/>
    <property type="match status" value="1"/>
</dbReference>
<dbReference type="Gene3D" id="1.10.10.10">
    <property type="entry name" value="Winged helix-like DNA-binding domain superfamily/Winged helix DNA-binding domain"/>
    <property type="match status" value="1"/>
</dbReference>
<evidence type="ECO:0000256" key="1">
    <source>
        <dbReference type="ARBA" id="ARBA00010641"/>
    </source>
</evidence>